<keyword evidence="1" id="KW-1133">Transmembrane helix</keyword>
<gene>
    <name evidence="2" type="ORF">IAD42_08300</name>
</gene>
<evidence type="ECO:0000313" key="2">
    <source>
        <dbReference type="EMBL" id="HIS97960.1"/>
    </source>
</evidence>
<feature type="transmembrane region" description="Helical" evidence="1">
    <location>
        <begin position="298"/>
        <end position="315"/>
    </location>
</feature>
<feature type="transmembrane region" description="Helical" evidence="1">
    <location>
        <begin position="78"/>
        <end position="97"/>
    </location>
</feature>
<dbReference type="EMBL" id="DVJS01000206">
    <property type="protein sequence ID" value="HIS97960.1"/>
    <property type="molecule type" value="Genomic_DNA"/>
</dbReference>
<evidence type="ECO:0000313" key="3">
    <source>
        <dbReference type="Proteomes" id="UP000886876"/>
    </source>
</evidence>
<accession>A0A9D1K8T7</accession>
<feature type="transmembrane region" description="Helical" evidence="1">
    <location>
        <begin position="357"/>
        <end position="379"/>
    </location>
</feature>
<comment type="caution">
    <text evidence="2">The sequence shown here is derived from an EMBL/GenBank/DDBJ whole genome shotgun (WGS) entry which is preliminary data.</text>
</comment>
<dbReference type="Proteomes" id="UP000886876">
    <property type="component" value="Unassembled WGS sequence"/>
</dbReference>
<dbReference type="Pfam" id="PF13687">
    <property type="entry name" value="DUF4153"/>
    <property type="match status" value="1"/>
</dbReference>
<proteinExistence type="predicted"/>
<name>A0A9D1K8T7_9FIRM</name>
<feature type="transmembrane region" description="Helical" evidence="1">
    <location>
        <begin position="103"/>
        <end position="120"/>
    </location>
</feature>
<organism evidence="2 3">
    <name type="scientific">Candidatus Scatomorpha pullistercoris</name>
    <dbReference type="NCBI Taxonomy" id="2840929"/>
    <lineage>
        <taxon>Bacteria</taxon>
        <taxon>Bacillati</taxon>
        <taxon>Bacillota</taxon>
        <taxon>Clostridia</taxon>
        <taxon>Eubacteriales</taxon>
        <taxon>Candidatus Scatomorpha</taxon>
    </lineage>
</organism>
<feature type="transmembrane region" description="Helical" evidence="1">
    <location>
        <begin position="255"/>
        <end position="278"/>
    </location>
</feature>
<feature type="transmembrane region" description="Helical" evidence="1">
    <location>
        <begin position="327"/>
        <end position="345"/>
    </location>
</feature>
<dbReference type="AlphaFoldDB" id="A0A9D1K8T7"/>
<keyword evidence="1" id="KW-0472">Membrane</keyword>
<protein>
    <submittedName>
        <fullName evidence="2">DUF4173 domain-containing protein</fullName>
    </submittedName>
</protein>
<feature type="transmembrane region" description="Helical" evidence="1">
    <location>
        <begin position="50"/>
        <end position="69"/>
    </location>
</feature>
<feature type="transmembrane region" description="Helical" evidence="1">
    <location>
        <begin position="12"/>
        <end position="30"/>
    </location>
</feature>
<feature type="transmembrane region" description="Helical" evidence="1">
    <location>
        <begin position="386"/>
        <end position="406"/>
    </location>
</feature>
<reference evidence="2" key="1">
    <citation type="submission" date="2020-10" db="EMBL/GenBank/DDBJ databases">
        <authorList>
            <person name="Gilroy R."/>
        </authorList>
    </citation>
    <scope>NUCLEOTIDE SEQUENCE</scope>
    <source>
        <strain evidence="2">ChiHecec3B27-6122</strain>
    </source>
</reference>
<keyword evidence="1" id="KW-0812">Transmembrane</keyword>
<reference evidence="2" key="2">
    <citation type="journal article" date="2021" name="PeerJ">
        <title>Extensive microbial diversity within the chicken gut microbiome revealed by metagenomics and culture.</title>
        <authorList>
            <person name="Gilroy R."/>
            <person name="Ravi A."/>
            <person name="Getino M."/>
            <person name="Pursley I."/>
            <person name="Horton D.L."/>
            <person name="Alikhan N.F."/>
            <person name="Baker D."/>
            <person name="Gharbi K."/>
            <person name="Hall N."/>
            <person name="Watson M."/>
            <person name="Adriaenssens E.M."/>
            <person name="Foster-Nyarko E."/>
            <person name="Jarju S."/>
            <person name="Secka A."/>
            <person name="Antonio M."/>
            <person name="Oren A."/>
            <person name="Chaudhuri R.R."/>
            <person name="La Ragione R."/>
            <person name="Hildebrand F."/>
            <person name="Pallen M.J."/>
        </authorList>
    </citation>
    <scope>NUCLEOTIDE SEQUENCE</scope>
    <source>
        <strain evidence="2">ChiHecec3B27-6122</strain>
    </source>
</reference>
<evidence type="ECO:0000256" key="1">
    <source>
        <dbReference type="SAM" id="Phobius"/>
    </source>
</evidence>
<dbReference type="InterPro" id="IPR025291">
    <property type="entry name" value="DUF4153"/>
</dbReference>
<feature type="transmembrane region" description="Helical" evidence="1">
    <location>
        <begin position="213"/>
        <end position="234"/>
    </location>
</feature>
<feature type="transmembrane region" description="Helical" evidence="1">
    <location>
        <begin position="168"/>
        <end position="189"/>
    </location>
</feature>
<sequence length="482" mass="51948">MDNTLESPRPIFGARECLMLPAALCLGILWRNVFTLEGLANLAFGPHPGPALGAAVFVALIWAFVLLFLGRKARWDRYSLGLAAGVWLLAVCSVLTGSGGVRLVNFVLIFCGSVLAFFSLSGRSAAPLGDAACVGEAVGLFFRAAFTNWDKPFRALGRLKRGGGGSQALTGALLALPVLVVVTALLAAADQVFAGYFAGIADWFTAPLLTTRVFRVISALFWSFCFFSCLYFAVHGPAPAEGAARELHAGAPAAYITALALLAAVEALFCFVQFTYLFGGAEAAAMQGGWAEYARRGFYQLVLVAALDLGFVLFCSARGGRTVWEKALSLLICALTLVILASAFWRMRLYITAYGLSLLRVMTLWAMAFILLSFVLAAVKILRPGFKFWPCFAALGLYGWIIFNAFSVDVRIADYNVDAYLDGRLASVDIDYLANLSPSTLPALERLYEAEGGAGLKLSIDGLRDTVPRSWTEWSLPLARLN</sequence>